<dbReference type="GO" id="GO:0008171">
    <property type="term" value="F:O-methyltransferase activity"/>
    <property type="evidence" value="ECO:0007669"/>
    <property type="project" value="InterPro"/>
</dbReference>
<dbReference type="InParanoid" id="A0A0H2RM22"/>
<evidence type="ECO:0000313" key="7">
    <source>
        <dbReference type="Proteomes" id="UP000053477"/>
    </source>
</evidence>
<dbReference type="InterPro" id="IPR036390">
    <property type="entry name" value="WH_DNA-bd_sf"/>
</dbReference>
<dbReference type="InterPro" id="IPR001077">
    <property type="entry name" value="COMT_C"/>
</dbReference>
<dbReference type="SUPFAM" id="SSF53335">
    <property type="entry name" value="S-adenosyl-L-methionine-dependent methyltransferases"/>
    <property type="match status" value="1"/>
</dbReference>
<keyword evidence="2 6" id="KW-0808">Transferase</keyword>
<dbReference type="GO" id="GO:0032259">
    <property type="term" value="P:methylation"/>
    <property type="evidence" value="ECO:0007669"/>
    <property type="project" value="UniProtKB-KW"/>
</dbReference>
<dbReference type="InterPro" id="IPR016461">
    <property type="entry name" value="COMT-like"/>
</dbReference>
<dbReference type="Pfam" id="PF00891">
    <property type="entry name" value="Methyltransf_2"/>
    <property type="match status" value="1"/>
</dbReference>
<evidence type="ECO:0000256" key="1">
    <source>
        <dbReference type="ARBA" id="ARBA00022603"/>
    </source>
</evidence>
<protein>
    <submittedName>
        <fullName evidence="6">S-adenosyl-L-methionine-dependent methyltransferase</fullName>
    </submittedName>
</protein>
<dbReference type="EMBL" id="KQ085967">
    <property type="protein sequence ID" value="KLO12995.1"/>
    <property type="molecule type" value="Genomic_DNA"/>
</dbReference>
<evidence type="ECO:0000256" key="3">
    <source>
        <dbReference type="ARBA" id="ARBA00022691"/>
    </source>
</evidence>
<dbReference type="STRING" id="27342.A0A0H2RM22"/>
<keyword evidence="7" id="KW-1185">Reference proteome</keyword>
<keyword evidence="3" id="KW-0949">S-adenosyl-L-methionine</keyword>
<accession>A0A0H2RM22</accession>
<evidence type="ECO:0000313" key="6">
    <source>
        <dbReference type="EMBL" id="KLO12995.1"/>
    </source>
</evidence>
<dbReference type="Proteomes" id="UP000053477">
    <property type="component" value="Unassembled WGS sequence"/>
</dbReference>
<dbReference type="PANTHER" id="PTHR43712:SF2">
    <property type="entry name" value="O-METHYLTRANSFERASE CICE"/>
    <property type="match status" value="1"/>
</dbReference>
<reference evidence="6 7" key="1">
    <citation type="submission" date="2015-04" db="EMBL/GenBank/DDBJ databases">
        <title>Complete genome sequence of Schizopora paradoxa KUC8140, a cosmopolitan wood degrader in East Asia.</title>
        <authorList>
            <consortium name="DOE Joint Genome Institute"/>
            <person name="Min B."/>
            <person name="Park H."/>
            <person name="Jang Y."/>
            <person name="Kim J.-J."/>
            <person name="Kim K.H."/>
            <person name="Pangilinan J."/>
            <person name="Lipzen A."/>
            <person name="Riley R."/>
            <person name="Grigoriev I.V."/>
            <person name="Spatafora J.W."/>
            <person name="Choi I.-G."/>
        </authorList>
    </citation>
    <scope>NUCLEOTIDE SEQUENCE [LARGE SCALE GENOMIC DNA]</scope>
    <source>
        <strain evidence="6 7">KUC8140</strain>
    </source>
</reference>
<dbReference type="PROSITE" id="PS51683">
    <property type="entry name" value="SAM_OMT_II"/>
    <property type="match status" value="1"/>
</dbReference>
<proteinExistence type="predicted"/>
<name>A0A0H2RM22_9AGAM</name>
<gene>
    <name evidence="6" type="ORF">SCHPADRAFT_904626</name>
</gene>
<dbReference type="Gene3D" id="3.40.50.150">
    <property type="entry name" value="Vaccinia Virus protein VP39"/>
    <property type="match status" value="1"/>
</dbReference>
<organism evidence="6 7">
    <name type="scientific">Schizopora paradoxa</name>
    <dbReference type="NCBI Taxonomy" id="27342"/>
    <lineage>
        <taxon>Eukaryota</taxon>
        <taxon>Fungi</taxon>
        <taxon>Dikarya</taxon>
        <taxon>Basidiomycota</taxon>
        <taxon>Agaricomycotina</taxon>
        <taxon>Agaricomycetes</taxon>
        <taxon>Hymenochaetales</taxon>
        <taxon>Schizoporaceae</taxon>
        <taxon>Schizopora</taxon>
    </lineage>
</organism>
<dbReference type="GO" id="GO:0046983">
    <property type="term" value="F:protein dimerization activity"/>
    <property type="evidence" value="ECO:0007669"/>
    <property type="project" value="InterPro"/>
</dbReference>
<keyword evidence="1 6" id="KW-0489">Methyltransferase</keyword>
<evidence type="ECO:0000256" key="2">
    <source>
        <dbReference type="ARBA" id="ARBA00022679"/>
    </source>
</evidence>
<dbReference type="SUPFAM" id="SSF46785">
    <property type="entry name" value="Winged helix' DNA-binding domain"/>
    <property type="match status" value="1"/>
</dbReference>
<dbReference type="InterPro" id="IPR029063">
    <property type="entry name" value="SAM-dependent_MTases_sf"/>
</dbReference>
<dbReference type="AlphaFoldDB" id="A0A0H2RM22"/>
<dbReference type="InterPro" id="IPR036388">
    <property type="entry name" value="WH-like_DNA-bd_sf"/>
</dbReference>
<dbReference type="Gene3D" id="1.10.10.10">
    <property type="entry name" value="Winged helix-like DNA-binding domain superfamily/Winged helix DNA-binding domain"/>
    <property type="match status" value="1"/>
</dbReference>
<feature type="domain" description="O-methyltransferase C-terminal" evidence="4">
    <location>
        <begin position="204"/>
        <end position="448"/>
    </location>
</feature>
<evidence type="ECO:0000259" key="4">
    <source>
        <dbReference type="Pfam" id="PF00891"/>
    </source>
</evidence>
<evidence type="ECO:0000259" key="5">
    <source>
        <dbReference type="Pfam" id="PF08100"/>
    </source>
</evidence>
<dbReference type="OrthoDB" id="2410195at2759"/>
<dbReference type="Pfam" id="PF08100">
    <property type="entry name" value="Dimerisation"/>
    <property type="match status" value="1"/>
</dbReference>
<feature type="domain" description="O-methyltransferase dimerisation" evidence="5">
    <location>
        <begin position="85"/>
        <end position="160"/>
    </location>
</feature>
<dbReference type="PANTHER" id="PTHR43712">
    <property type="entry name" value="PUTATIVE (AFU_ORTHOLOGUE AFUA_4G14580)-RELATED"/>
    <property type="match status" value="1"/>
</dbReference>
<dbReference type="InterPro" id="IPR012967">
    <property type="entry name" value="COMT_dimerisation"/>
</dbReference>
<sequence>MPAKSKLRLYAEEILRCVDVLENDCSSRGVAVPDLDDPSPIHPNNDNDFDRNAKSVTDALNSLTTTGMLLNQSISNPVQSVRIAACGYIVSASLRCAAELHVVDLLRIAGPQGLHVDDLAVKCGVEPGHLAQILHLLSSQGIFRESAPDVFTNNRLSVVFDKGLTQKELDGKPKGHDVLYKNPESAACALFCHLTDEPAKSTSYLYEALLESKSPSPPTAFSKAFNTELFEYYELPGQENRLRRFNLAQEGAARVEPEDAIIKGFDWESIANGGHVVDVGGGVGAVSLRVAEAYPEINIVIQDRQGVVDDALKRCSAINPTAVQRGKLKFEAHDFFTPQPIKNPDVFVIKSIVHDWPDSSCLTILRQLREAAGPKTRLFAVDKIIPYTCDTESSETDGITFLGPATGETKSGLGHVLSYLPSVLMISVLNGQERSLKHTVSLYRKAGWEIYKIYQSESQGQFASQMEARPIGA</sequence>